<dbReference type="KEGG" id="pacs:FAZ98_31410"/>
<gene>
    <name evidence="1" type="ORF">FAZ98_31410</name>
</gene>
<dbReference type="AlphaFoldDB" id="A0A7Z2GRL9"/>
<dbReference type="EMBL" id="CP046916">
    <property type="protein sequence ID" value="QGZ66304.1"/>
    <property type="molecule type" value="Genomic_DNA"/>
</dbReference>
<name>A0A7Z2GRL9_9BURK</name>
<evidence type="ECO:0000313" key="2">
    <source>
        <dbReference type="Proteomes" id="UP000433577"/>
    </source>
</evidence>
<reference evidence="1 2" key="1">
    <citation type="submission" date="2019-12" db="EMBL/GenBank/DDBJ databases">
        <title>Paraburkholderia acidiphila 7Q-K02 sp. nov and Paraburkholderia acidisoli DHF22 sp. nov., two strains isolated from forest soil.</title>
        <authorList>
            <person name="Gao Z."/>
            <person name="Qiu L."/>
        </authorList>
    </citation>
    <scope>NUCLEOTIDE SEQUENCE [LARGE SCALE GENOMIC DNA]</scope>
    <source>
        <strain evidence="1 2">DHF22</strain>
    </source>
</reference>
<accession>A0A7Z2GRL9</accession>
<evidence type="ECO:0000313" key="1">
    <source>
        <dbReference type="EMBL" id="QGZ66304.1"/>
    </source>
</evidence>
<keyword evidence="2" id="KW-1185">Reference proteome</keyword>
<sequence>MALVREGAAALSAQFLVSQWAEQVANDARYRWIGSGKRSYDWENKASSVWEF</sequence>
<proteinExistence type="predicted"/>
<protein>
    <submittedName>
        <fullName evidence="1">Uncharacterized protein</fullName>
    </submittedName>
</protein>
<organism evidence="1 2">
    <name type="scientific">Paraburkholderia acidisoli</name>
    <dbReference type="NCBI Taxonomy" id="2571748"/>
    <lineage>
        <taxon>Bacteria</taxon>
        <taxon>Pseudomonadati</taxon>
        <taxon>Pseudomonadota</taxon>
        <taxon>Betaproteobacteria</taxon>
        <taxon>Burkholderiales</taxon>
        <taxon>Burkholderiaceae</taxon>
        <taxon>Paraburkholderia</taxon>
    </lineage>
</organism>
<dbReference type="Proteomes" id="UP000433577">
    <property type="component" value="Chromosome 4"/>
</dbReference>